<dbReference type="Proteomes" id="UP001055115">
    <property type="component" value="Unassembled WGS sequence"/>
</dbReference>
<comment type="caution">
    <text evidence="1">The sequence shown here is derived from an EMBL/GenBank/DDBJ whole genome shotgun (WGS) entry which is preliminary data.</text>
</comment>
<dbReference type="Gene3D" id="3.50.50.60">
    <property type="entry name" value="FAD/NAD(P)-binding domain"/>
    <property type="match status" value="1"/>
</dbReference>
<dbReference type="AlphaFoldDB" id="A0AA37UJE8"/>
<keyword evidence="2" id="KW-1185">Reference proteome</keyword>
<dbReference type="GeneID" id="73328849"/>
<dbReference type="InterPro" id="IPR036188">
    <property type="entry name" value="FAD/NAD-bd_sf"/>
</dbReference>
<accession>A0AA37UJE8</accession>
<evidence type="ECO:0000313" key="1">
    <source>
        <dbReference type="EMBL" id="GKT47866.1"/>
    </source>
</evidence>
<proteinExistence type="predicted"/>
<evidence type="ECO:0000313" key="2">
    <source>
        <dbReference type="Proteomes" id="UP001055115"/>
    </source>
</evidence>
<name>A0AA37UJE8_9PEZI</name>
<organism evidence="1 2">
    <name type="scientific">Colletotrichum spaethianum</name>
    <dbReference type="NCBI Taxonomy" id="700344"/>
    <lineage>
        <taxon>Eukaryota</taxon>
        <taxon>Fungi</taxon>
        <taxon>Dikarya</taxon>
        <taxon>Ascomycota</taxon>
        <taxon>Pezizomycotina</taxon>
        <taxon>Sordariomycetes</taxon>
        <taxon>Hypocreomycetidae</taxon>
        <taxon>Glomerellales</taxon>
        <taxon>Glomerellaceae</taxon>
        <taxon>Colletotrichum</taxon>
        <taxon>Colletotrichum spaethianum species complex</taxon>
    </lineage>
</organism>
<protein>
    <submittedName>
        <fullName evidence="1">Versicolorin reductase</fullName>
    </submittedName>
</protein>
<gene>
    <name evidence="1" type="ORF">ColSpa_08047</name>
</gene>
<dbReference type="RefSeq" id="XP_049130216.1">
    <property type="nucleotide sequence ID" value="XM_049274259.1"/>
</dbReference>
<sequence>MVESIIVEKSLNSSGWLCRTRQLLMLSGVRHADVLMKLGVEVKLDQSEVGQNMHEQILVLPVVLIDNSRGLMGVPLANISDPPVIDTCYFSTALERYAA</sequence>
<reference evidence="1 2" key="1">
    <citation type="submission" date="2022-03" db="EMBL/GenBank/DDBJ databases">
        <title>Genome data of Colletotrichum spp.</title>
        <authorList>
            <person name="Utami Y.D."/>
            <person name="Hiruma K."/>
        </authorList>
    </citation>
    <scope>NUCLEOTIDE SEQUENCE [LARGE SCALE GENOMIC DNA]</scope>
    <source>
        <strain evidence="1 2">MAFF 239500</strain>
    </source>
</reference>
<dbReference type="EMBL" id="BQXU01000021">
    <property type="protein sequence ID" value="GKT47866.1"/>
    <property type="molecule type" value="Genomic_DNA"/>
</dbReference>